<evidence type="ECO:0000313" key="2">
    <source>
        <dbReference type="EMBL" id="BDG70140.1"/>
    </source>
</evidence>
<dbReference type="Proteomes" id="UP000831327">
    <property type="component" value="Chromosome"/>
</dbReference>
<dbReference type="PANTHER" id="PTHR42760">
    <property type="entry name" value="SHORT-CHAIN DEHYDROGENASES/REDUCTASES FAMILY MEMBER"/>
    <property type="match status" value="1"/>
</dbReference>
<organism evidence="2 3">
    <name type="scientific">Roseomonas fluvialis</name>
    <dbReference type="NCBI Taxonomy" id="1750527"/>
    <lineage>
        <taxon>Bacteria</taxon>
        <taxon>Pseudomonadati</taxon>
        <taxon>Pseudomonadota</taxon>
        <taxon>Alphaproteobacteria</taxon>
        <taxon>Acetobacterales</taxon>
        <taxon>Roseomonadaceae</taxon>
        <taxon>Roseomonas</taxon>
    </lineage>
</organism>
<reference evidence="2 3" key="1">
    <citation type="journal article" date="2016" name="Microbes Environ.">
        <title>Phylogenetically diverse aerobic anoxygenic phototrophic bacteria isolated from epilithic biofilms in Tama river, Japan.</title>
        <authorList>
            <person name="Hirose S."/>
            <person name="Matsuura K."/>
            <person name="Haruta S."/>
        </authorList>
    </citation>
    <scope>NUCLEOTIDE SEQUENCE [LARGE SCALE GENOMIC DNA]</scope>
    <source>
        <strain evidence="2 3">S08</strain>
    </source>
</reference>
<dbReference type="PROSITE" id="PS00061">
    <property type="entry name" value="ADH_SHORT"/>
    <property type="match status" value="1"/>
</dbReference>
<dbReference type="SUPFAM" id="SSF51735">
    <property type="entry name" value="NAD(P)-binding Rossmann-fold domains"/>
    <property type="match status" value="1"/>
</dbReference>
<dbReference type="PRINTS" id="PR00081">
    <property type="entry name" value="GDHRDH"/>
</dbReference>
<evidence type="ECO:0000256" key="1">
    <source>
        <dbReference type="ARBA" id="ARBA00006484"/>
    </source>
</evidence>
<dbReference type="InterPro" id="IPR002347">
    <property type="entry name" value="SDR_fam"/>
</dbReference>
<sequence length="252" mass="26083">MFDLSGRAALVTGGNGGIGLGFARGLAKAGASVMVAGRNAAKNAAAVAELTALGARADSIEVDVTDEASIRAMVATTAERLGRLDILVNNAGTNIRNRPELTRMEDWHTVLSTNLTSGMIAAQAAYPFLKQGGVGRVINNGSMLSIFGLPFHAAYGASKGGVVQMTKSMAVAWAADGITVNVILPGWIDTDLTRKARQDMANLNDDVLRRSPIKRWGNPGDFEGVAAFLASDAAAFITGVAIPVDGGFSVHG</sequence>
<dbReference type="InterPro" id="IPR036291">
    <property type="entry name" value="NAD(P)-bd_dom_sf"/>
</dbReference>
<evidence type="ECO:0000313" key="3">
    <source>
        <dbReference type="Proteomes" id="UP000831327"/>
    </source>
</evidence>
<dbReference type="EMBL" id="AP025637">
    <property type="protein sequence ID" value="BDG70140.1"/>
    <property type="molecule type" value="Genomic_DNA"/>
</dbReference>
<dbReference type="InterPro" id="IPR020904">
    <property type="entry name" value="Sc_DH/Rdtase_CS"/>
</dbReference>
<dbReference type="PRINTS" id="PR00080">
    <property type="entry name" value="SDRFAMILY"/>
</dbReference>
<keyword evidence="3" id="KW-1185">Reference proteome</keyword>
<name>A0ABM7XXD7_9PROT</name>
<dbReference type="Pfam" id="PF13561">
    <property type="entry name" value="adh_short_C2"/>
    <property type="match status" value="1"/>
</dbReference>
<dbReference type="RefSeq" id="WP_244457488.1">
    <property type="nucleotide sequence ID" value="NZ_AP025637.1"/>
</dbReference>
<protein>
    <submittedName>
        <fullName evidence="2">2-deoxy-D-gluconate 3-dehydrogenase</fullName>
    </submittedName>
</protein>
<dbReference type="Gene3D" id="3.40.50.720">
    <property type="entry name" value="NAD(P)-binding Rossmann-like Domain"/>
    <property type="match status" value="1"/>
</dbReference>
<comment type="similarity">
    <text evidence="1">Belongs to the short-chain dehydrogenases/reductases (SDR) family.</text>
</comment>
<accession>A0ABM7XXD7</accession>
<proteinExistence type="inferred from homology"/>
<dbReference type="NCBIfam" id="NF005559">
    <property type="entry name" value="PRK07231.1"/>
    <property type="match status" value="1"/>
</dbReference>
<gene>
    <name evidence="2" type="primary">kduD</name>
    <name evidence="2" type="ORF">Rmf_00690</name>
</gene>